<keyword evidence="3 9" id="KW-0540">Nuclease</keyword>
<evidence type="ECO:0000256" key="9">
    <source>
        <dbReference type="HAMAP-Rule" id="MF_01471"/>
    </source>
</evidence>
<keyword evidence="4 9" id="KW-0479">Metal-binding</keyword>
<dbReference type="InterPro" id="IPR019199">
    <property type="entry name" value="Virulence_VapD/CRISPR_Cas2"/>
</dbReference>
<dbReference type="GO" id="GO:0046872">
    <property type="term" value="F:metal ion binding"/>
    <property type="evidence" value="ECO:0007669"/>
    <property type="project" value="UniProtKB-UniRule"/>
</dbReference>
<dbReference type="STRING" id="1497955.HMPREF1872_00723"/>
<evidence type="ECO:0000256" key="3">
    <source>
        <dbReference type="ARBA" id="ARBA00022722"/>
    </source>
</evidence>
<reference evidence="11" key="1">
    <citation type="submission" date="2016-01" db="EMBL/GenBank/DDBJ databases">
        <authorList>
            <person name="Mitreva M."/>
            <person name="Pepin K.H."/>
            <person name="Mihindukulasuriya K.A."/>
            <person name="Fulton R."/>
            <person name="Fronick C."/>
            <person name="O'Laughlin M."/>
            <person name="Miner T."/>
            <person name="Herter B."/>
            <person name="Rosa B.A."/>
            <person name="Cordes M."/>
            <person name="Tomlinson C."/>
            <person name="Wollam A."/>
            <person name="Palsikar V.B."/>
            <person name="Mardis E.R."/>
            <person name="Wilson R.K."/>
        </authorList>
    </citation>
    <scope>NUCLEOTIDE SEQUENCE [LARGE SCALE GENOMIC DNA]</scope>
    <source>
        <strain evidence="11">KA00274</strain>
    </source>
</reference>
<evidence type="ECO:0000256" key="8">
    <source>
        <dbReference type="ARBA" id="ARBA00023118"/>
    </source>
</evidence>
<comment type="subunit">
    <text evidence="9">Homodimer, forms a heterotetramer with a Cas1 homodimer.</text>
</comment>
<keyword evidence="7 9" id="KW-0460">Magnesium</keyword>
<comment type="function">
    <text evidence="9">CRISPR (clustered regularly interspaced short palindromic repeat), is an adaptive immune system that provides protection against mobile genetic elements (viruses, transposable elements and conjugative plasmids). CRISPR clusters contain sequences complementary to antecedent mobile elements and target invading nucleic acids. CRISPR clusters are transcribed and processed into CRISPR RNA (crRNA). Functions as a ssRNA-specific endoribonuclease. Involved in the integration of spacer DNA into the CRISPR cassette.</text>
</comment>
<comment type="caution">
    <text evidence="10">The sequence shown here is derived from an EMBL/GenBank/DDBJ whole genome shotgun (WGS) entry which is preliminary data.</text>
</comment>
<dbReference type="HAMAP" id="MF_01471">
    <property type="entry name" value="Cas2"/>
    <property type="match status" value="1"/>
</dbReference>
<dbReference type="EC" id="3.1.-.-" evidence="9"/>
<keyword evidence="5 9" id="KW-0255">Endonuclease</keyword>
<comment type="similarity">
    <text evidence="2 9">Belongs to the CRISPR-associated endoribonuclease Cas2 protein family.</text>
</comment>
<protein>
    <recommendedName>
        <fullName evidence="9">CRISPR-associated endoribonuclease Cas2</fullName>
        <ecNumber evidence="9">3.1.-.-</ecNumber>
    </recommendedName>
</protein>
<evidence type="ECO:0000256" key="6">
    <source>
        <dbReference type="ARBA" id="ARBA00022801"/>
    </source>
</evidence>
<dbReference type="Proteomes" id="UP000070080">
    <property type="component" value="Unassembled WGS sequence"/>
</dbReference>
<evidence type="ECO:0000256" key="2">
    <source>
        <dbReference type="ARBA" id="ARBA00009959"/>
    </source>
</evidence>
<feature type="binding site" evidence="9">
    <location>
        <position position="17"/>
    </location>
    <ligand>
        <name>Mg(2+)</name>
        <dbReference type="ChEBI" id="CHEBI:18420"/>
        <note>catalytic</note>
    </ligand>
</feature>
<dbReference type="GO" id="GO:0016787">
    <property type="term" value="F:hydrolase activity"/>
    <property type="evidence" value="ECO:0007669"/>
    <property type="project" value="UniProtKB-KW"/>
</dbReference>
<dbReference type="GO" id="GO:0043571">
    <property type="term" value="P:maintenance of CRISPR repeat elements"/>
    <property type="evidence" value="ECO:0007669"/>
    <property type="project" value="UniProtKB-UniRule"/>
</dbReference>
<keyword evidence="11" id="KW-1185">Reference proteome</keyword>
<evidence type="ECO:0000256" key="1">
    <source>
        <dbReference type="ARBA" id="ARBA00001946"/>
    </source>
</evidence>
<evidence type="ECO:0000313" key="10">
    <source>
        <dbReference type="EMBL" id="KXB41237.1"/>
    </source>
</evidence>
<dbReference type="AlphaFoldDB" id="A0A133YDP1"/>
<name>A0A133YDP1_9FIRM</name>
<dbReference type="SUPFAM" id="SSF143430">
    <property type="entry name" value="TTP0101/SSO1404-like"/>
    <property type="match status" value="1"/>
</dbReference>
<dbReference type="Pfam" id="PF09827">
    <property type="entry name" value="CRISPR_Cas2"/>
    <property type="match status" value="1"/>
</dbReference>
<keyword evidence="8 9" id="KW-0051">Antiviral defense</keyword>
<dbReference type="PATRIC" id="fig|1497955.3.peg.697"/>
<dbReference type="CDD" id="cd09638">
    <property type="entry name" value="Cas2_I_II_III"/>
    <property type="match status" value="1"/>
</dbReference>
<dbReference type="GO" id="GO:0004521">
    <property type="term" value="F:RNA endonuclease activity"/>
    <property type="evidence" value="ECO:0007669"/>
    <property type="project" value="InterPro"/>
</dbReference>
<dbReference type="EMBL" id="LSCV01000019">
    <property type="protein sequence ID" value="KXB41237.1"/>
    <property type="molecule type" value="Genomic_DNA"/>
</dbReference>
<gene>
    <name evidence="9" type="primary">cas2</name>
    <name evidence="10" type="ORF">HMPREF1872_00723</name>
</gene>
<evidence type="ECO:0000256" key="7">
    <source>
        <dbReference type="ARBA" id="ARBA00022842"/>
    </source>
</evidence>
<evidence type="ECO:0000313" key="11">
    <source>
        <dbReference type="Proteomes" id="UP000070080"/>
    </source>
</evidence>
<dbReference type="InterPro" id="IPR021127">
    <property type="entry name" value="CRISPR_associated_Cas2"/>
</dbReference>
<sequence>MSLDMSYRFMRILIMFDLPTTTATERKAYREFRKFLLKEGFLMHQFSIYSKIFLNDTVKDSLIKRIKWNKPPTGYVTILTVTEKQFARMIYLCGNADMSVANSDKRVVILGDNDD</sequence>
<accession>A0A133YDP1</accession>
<dbReference type="NCBIfam" id="TIGR01573">
    <property type="entry name" value="cas2"/>
    <property type="match status" value="1"/>
</dbReference>
<organism evidence="10 11">
    <name type="scientific">Amygdalobacter nucleatus</name>
    <dbReference type="NCBI Taxonomy" id="3029274"/>
    <lineage>
        <taxon>Bacteria</taxon>
        <taxon>Bacillati</taxon>
        <taxon>Bacillota</taxon>
        <taxon>Clostridia</taxon>
        <taxon>Eubacteriales</taxon>
        <taxon>Oscillospiraceae</taxon>
        <taxon>Amygdalobacter</taxon>
    </lineage>
</organism>
<comment type="cofactor">
    <cofactor evidence="1 9">
        <name>Mg(2+)</name>
        <dbReference type="ChEBI" id="CHEBI:18420"/>
    </cofactor>
</comment>
<dbReference type="GO" id="GO:0051607">
    <property type="term" value="P:defense response to virus"/>
    <property type="evidence" value="ECO:0007669"/>
    <property type="project" value="UniProtKB-UniRule"/>
</dbReference>
<evidence type="ECO:0000256" key="5">
    <source>
        <dbReference type="ARBA" id="ARBA00022759"/>
    </source>
</evidence>
<evidence type="ECO:0000256" key="4">
    <source>
        <dbReference type="ARBA" id="ARBA00022723"/>
    </source>
</evidence>
<keyword evidence="6 9" id="KW-0378">Hydrolase</keyword>
<proteinExistence type="inferred from homology"/>